<evidence type="ECO:0000256" key="2">
    <source>
        <dbReference type="ARBA" id="ARBA00022478"/>
    </source>
</evidence>
<feature type="domain" description="RNA polymerase sigma factor 54 DNA-binding" evidence="9">
    <location>
        <begin position="246"/>
        <end position="399"/>
    </location>
</feature>
<dbReference type="NCBIfam" id="TIGR02395">
    <property type="entry name" value="rpoN_sigma"/>
    <property type="match status" value="1"/>
</dbReference>
<keyword evidence="2" id="KW-0240">DNA-directed RNA polymerase</keyword>
<dbReference type="InterPro" id="IPR038709">
    <property type="entry name" value="RpoN_core-bd_sf"/>
</dbReference>
<evidence type="ECO:0000256" key="1">
    <source>
        <dbReference type="ARBA" id="ARBA00008798"/>
    </source>
</evidence>
<dbReference type="PRINTS" id="PR00045">
    <property type="entry name" value="SIGMA54FCT"/>
</dbReference>
<dbReference type="EMBL" id="CP040463">
    <property type="protein sequence ID" value="QCT94616.1"/>
    <property type="molecule type" value="Genomic_DNA"/>
</dbReference>
<evidence type="ECO:0000256" key="8">
    <source>
        <dbReference type="ARBA" id="ARBA00023163"/>
    </source>
</evidence>
<dbReference type="RefSeq" id="WP_138323356.1">
    <property type="nucleotide sequence ID" value="NZ_CP040463.1"/>
</dbReference>
<dbReference type="PANTHER" id="PTHR32248">
    <property type="entry name" value="RNA POLYMERASE SIGMA-54 FACTOR"/>
    <property type="match status" value="1"/>
</dbReference>
<evidence type="ECO:0000259" key="10">
    <source>
        <dbReference type="Pfam" id="PF04963"/>
    </source>
</evidence>
<dbReference type="Gene3D" id="1.10.10.60">
    <property type="entry name" value="Homeodomain-like"/>
    <property type="match status" value="1"/>
</dbReference>
<organism evidence="11 12">
    <name type="scientific">Caminibacter mediatlanticus TB-2</name>
    <dbReference type="NCBI Taxonomy" id="391592"/>
    <lineage>
        <taxon>Bacteria</taxon>
        <taxon>Pseudomonadati</taxon>
        <taxon>Campylobacterota</taxon>
        <taxon>Epsilonproteobacteria</taxon>
        <taxon>Nautiliales</taxon>
        <taxon>Nautiliaceae</taxon>
        <taxon>Caminibacter</taxon>
    </lineage>
</organism>
<reference evidence="11 12" key="1">
    <citation type="submission" date="2019-05" db="EMBL/GenBank/DDBJ databases">
        <title>A comparative analysis of the Nautiliaceae.</title>
        <authorList>
            <person name="Grosche A."/>
            <person name="Smedile F."/>
            <person name="Vetriani C."/>
        </authorList>
    </citation>
    <scope>NUCLEOTIDE SEQUENCE [LARGE SCALE GENOMIC DNA]</scope>
    <source>
        <strain evidence="11 12">TB-2</strain>
    </source>
</reference>
<evidence type="ECO:0000256" key="6">
    <source>
        <dbReference type="ARBA" id="ARBA00023082"/>
    </source>
</evidence>
<evidence type="ECO:0000259" key="9">
    <source>
        <dbReference type="Pfam" id="PF04552"/>
    </source>
</evidence>
<dbReference type="PROSITE" id="PS50044">
    <property type="entry name" value="SIGMA54_3"/>
    <property type="match status" value="1"/>
</dbReference>
<dbReference type="PANTHER" id="PTHR32248:SF4">
    <property type="entry name" value="RNA POLYMERASE SIGMA-54 FACTOR"/>
    <property type="match status" value="1"/>
</dbReference>
<evidence type="ECO:0000256" key="3">
    <source>
        <dbReference type="ARBA" id="ARBA00022679"/>
    </source>
</evidence>
<feature type="domain" description="RNA polymerase sigma factor 54 core-binding" evidence="10">
    <location>
        <begin position="64"/>
        <end position="241"/>
    </location>
</feature>
<gene>
    <name evidence="11" type="ORF">FE773_05325</name>
</gene>
<evidence type="ECO:0000313" key="11">
    <source>
        <dbReference type="EMBL" id="QCT94616.1"/>
    </source>
</evidence>
<dbReference type="Gene3D" id="1.10.10.1330">
    <property type="entry name" value="RNA polymerase sigma-54 factor, core-binding domain"/>
    <property type="match status" value="1"/>
</dbReference>
<evidence type="ECO:0000256" key="4">
    <source>
        <dbReference type="ARBA" id="ARBA00022695"/>
    </source>
</evidence>
<keyword evidence="4" id="KW-0548">Nucleotidyltransferase</keyword>
<keyword evidence="7" id="KW-0238">DNA-binding</keyword>
<keyword evidence="5" id="KW-0805">Transcription regulation</keyword>
<keyword evidence="8" id="KW-0804">Transcription</keyword>
<dbReference type="PIRSF" id="PIRSF000774">
    <property type="entry name" value="RpoN"/>
    <property type="match status" value="1"/>
</dbReference>
<dbReference type="NCBIfam" id="NF004602">
    <property type="entry name" value="PRK05932.2-4"/>
    <property type="match status" value="1"/>
</dbReference>
<protein>
    <submittedName>
        <fullName evidence="11">RNA polymerase factor sigma-54</fullName>
    </submittedName>
</protein>
<keyword evidence="6" id="KW-0731">Sigma factor</keyword>
<evidence type="ECO:0000256" key="5">
    <source>
        <dbReference type="ARBA" id="ARBA00023015"/>
    </source>
</evidence>
<dbReference type="Pfam" id="PF04963">
    <property type="entry name" value="Sigma54_CBD"/>
    <property type="match status" value="1"/>
</dbReference>
<name>A0ABX5VD14_9BACT</name>
<keyword evidence="12" id="KW-1185">Reference proteome</keyword>
<proteinExistence type="inferred from homology"/>
<evidence type="ECO:0000313" key="12">
    <source>
        <dbReference type="Proteomes" id="UP000306825"/>
    </source>
</evidence>
<comment type="similarity">
    <text evidence="1">Belongs to the sigma-54 factor family.</text>
</comment>
<dbReference type="Proteomes" id="UP000306825">
    <property type="component" value="Chromosome"/>
</dbReference>
<dbReference type="PROSITE" id="PS00718">
    <property type="entry name" value="SIGMA54_2"/>
    <property type="match status" value="1"/>
</dbReference>
<dbReference type="InterPro" id="IPR007634">
    <property type="entry name" value="RNA_pol_sigma_54_DNA-bd"/>
</dbReference>
<sequence>MKLKAKVTNKLSTKLISFLPILKAGLDELYEHIKEVSFENPFIEVRNKKFITVSNLKNAITDKIEALSTSESSFYEDLVSQIENSHFFPTEKSRFIALLIAEDITPDGFFDGNEEEIALSVGVDVEKVKKIRERFKYLTPTGVGAKDIKECFLFQLDNLDIDEELYLLVKNMINDLENLDKFYKHKRYNDAIKIIKDFKTTPALEYSISEEIIPEIIVINNNGNLEIRLNEEFYPEIFINEYADDKYSKEKLKEARSLVDALEMRKSTLKKIALMIVELQYDFFKGGVIKPMKIQDLADELEFAPSTISRAIANKYLLCDRGIIPLKNFFSTAINEEVSANQIKEEIKNIIKNEDKNKPLSDDKICEFINEKFNIKLVRRTITKYREAINIPSSRERKRLYKTGVSF</sequence>
<accession>A0ABX5VD14</accession>
<dbReference type="Pfam" id="PF04552">
    <property type="entry name" value="Sigma54_DBD"/>
    <property type="match status" value="1"/>
</dbReference>
<keyword evidence="3" id="KW-0808">Transferase</keyword>
<dbReference type="InterPro" id="IPR000394">
    <property type="entry name" value="RNA_pol_sigma_54"/>
</dbReference>
<dbReference type="InterPro" id="IPR007046">
    <property type="entry name" value="RNA_pol_sigma_54_core-bd"/>
</dbReference>
<evidence type="ECO:0000256" key="7">
    <source>
        <dbReference type="ARBA" id="ARBA00023125"/>
    </source>
</evidence>